<dbReference type="AlphaFoldDB" id="A0A9D1S3B8"/>
<keyword evidence="1" id="KW-0732">Signal</keyword>
<comment type="caution">
    <text evidence="2">The sequence shown here is derived from an EMBL/GenBank/DDBJ whole genome shotgun (WGS) entry which is preliminary data.</text>
</comment>
<organism evidence="2 3">
    <name type="scientific">Candidatus Alloenteromonas pullicola</name>
    <dbReference type="NCBI Taxonomy" id="2840784"/>
    <lineage>
        <taxon>Bacteria</taxon>
        <taxon>Bacillati</taxon>
        <taxon>Bacillota</taxon>
        <taxon>Bacillota incertae sedis</taxon>
        <taxon>Candidatus Alloenteromonas</taxon>
    </lineage>
</organism>
<feature type="signal peptide" evidence="1">
    <location>
        <begin position="1"/>
        <end position="19"/>
    </location>
</feature>
<sequence>MRKHNAAISIAALSLAAVAATSCGGSTSSQSSYDPNDTGDLTFDSNGQIVYEGVNLTMWSVTTGDDATTQDQIVGAFNELYDGMIHVEVTHTSRYDLEQLLNTTMQFDRQSAPDLLFNHGSRAAEYNQRGWILPVDDYFTRSGVSFDKQDFVPSLLEAVTLDGKAYGMPIDCHSAVVMMRTDILEKNGYEIPTNYAELVAICDDAAEKAAKNELWIRGENSQGYAATEWRKASTAEAYTAFPIAYGDMWVHEFVGYTAAVQNGAELIDDEGMPAWDSEQAATGLQLLRDWIHATPGSSNEHPLSKDYGSSYDVGESPFLTGNAIFKLQGPWVYAKDKSDFDNLLRNDGGSGNITTRSLSSLFAADPSSEDADKIKGEGHAIMLMSTVESLTKKCAATVFMDYMAYYSGIDWAKRGHLPAATSVSNSSAYREDPAYEEYIKYWGDPSDYVVFEPTVNYSYVDQYFKSALQKSLASDFLSTPVKSILHSEYEDCIAYIQLYS</sequence>
<evidence type="ECO:0000313" key="2">
    <source>
        <dbReference type="EMBL" id="HIU45187.1"/>
    </source>
</evidence>
<dbReference type="PROSITE" id="PS51257">
    <property type="entry name" value="PROKAR_LIPOPROTEIN"/>
    <property type="match status" value="1"/>
</dbReference>
<dbReference type="Proteomes" id="UP000824070">
    <property type="component" value="Unassembled WGS sequence"/>
</dbReference>
<dbReference type="Pfam" id="PF13416">
    <property type="entry name" value="SBP_bac_8"/>
    <property type="match status" value="1"/>
</dbReference>
<dbReference type="InterPro" id="IPR050490">
    <property type="entry name" value="Bact_solute-bd_prot1"/>
</dbReference>
<dbReference type="EMBL" id="DVMV01000018">
    <property type="protein sequence ID" value="HIU45187.1"/>
    <property type="molecule type" value="Genomic_DNA"/>
</dbReference>
<reference evidence="2" key="1">
    <citation type="submission" date="2020-10" db="EMBL/GenBank/DDBJ databases">
        <authorList>
            <person name="Gilroy R."/>
        </authorList>
    </citation>
    <scope>NUCLEOTIDE SEQUENCE</scope>
    <source>
        <strain evidence="2">ChiGjej1B1-22543</strain>
    </source>
</reference>
<protein>
    <submittedName>
        <fullName evidence="2">Extracellular solute-binding protein</fullName>
    </submittedName>
</protein>
<dbReference type="InterPro" id="IPR006059">
    <property type="entry name" value="SBP"/>
</dbReference>
<evidence type="ECO:0000256" key="1">
    <source>
        <dbReference type="SAM" id="SignalP"/>
    </source>
</evidence>
<dbReference type="Gene3D" id="3.40.190.10">
    <property type="entry name" value="Periplasmic binding protein-like II"/>
    <property type="match status" value="1"/>
</dbReference>
<accession>A0A9D1S3B8</accession>
<gene>
    <name evidence="2" type="ORF">IAC52_02690</name>
</gene>
<name>A0A9D1S3B8_9FIRM</name>
<evidence type="ECO:0000313" key="3">
    <source>
        <dbReference type="Proteomes" id="UP000824070"/>
    </source>
</evidence>
<dbReference type="PANTHER" id="PTHR43649:SF12">
    <property type="entry name" value="DIACETYLCHITOBIOSE BINDING PROTEIN DASA"/>
    <property type="match status" value="1"/>
</dbReference>
<feature type="chain" id="PRO_5038447041" evidence="1">
    <location>
        <begin position="20"/>
        <end position="500"/>
    </location>
</feature>
<dbReference type="SUPFAM" id="SSF53850">
    <property type="entry name" value="Periplasmic binding protein-like II"/>
    <property type="match status" value="1"/>
</dbReference>
<proteinExistence type="predicted"/>
<dbReference type="PANTHER" id="PTHR43649">
    <property type="entry name" value="ARABINOSE-BINDING PROTEIN-RELATED"/>
    <property type="match status" value="1"/>
</dbReference>
<reference evidence="2" key="2">
    <citation type="journal article" date="2021" name="PeerJ">
        <title>Extensive microbial diversity within the chicken gut microbiome revealed by metagenomics and culture.</title>
        <authorList>
            <person name="Gilroy R."/>
            <person name="Ravi A."/>
            <person name="Getino M."/>
            <person name="Pursley I."/>
            <person name="Horton D.L."/>
            <person name="Alikhan N.F."/>
            <person name="Baker D."/>
            <person name="Gharbi K."/>
            <person name="Hall N."/>
            <person name="Watson M."/>
            <person name="Adriaenssens E.M."/>
            <person name="Foster-Nyarko E."/>
            <person name="Jarju S."/>
            <person name="Secka A."/>
            <person name="Antonio M."/>
            <person name="Oren A."/>
            <person name="Chaudhuri R.R."/>
            <person name="La Ragione R."/>
            <person name="Hildebrand F."/>
            <person name="Pallen M.J."/>
        </authorList>
    </citation>
    <scope>NUCLEOTIDE SEQUENCE</scope>
    <source>
        <strain evidence="2">ChiGjej1B1-22543</strain>
    </source>
</reference>